<feature type="chain" id="PRO_5047245021" description="AMP-dependent synthetase/ligase domain-containing protein" evidence="2">
    <location>
        <begin position="18"/>
        <end position="232"/>
    </location>
</feature>
<dbReference type="EMBL" id="JAFEMO010000006">
    <property type="protein sequence ID" value="KAH7569728.1"/>
    <property type="molecule type" value="Genomic_DNA"/>
</dbReference>
<comment type="caution">
    <text evidence="3">The sequence shown here is derived from an EMBL/GenBank/DDBJ whole genome shotgun (WGS) entry which is preliminary data.</text>
</comment>
<organism evidence="3 4">
    <name type="scientific">Xanthoceras sorbifolium</name>
    <dbReference type="NCBI Taxonomy" id="99658"/>
    <lineage>
        <taxon>Eukaryota</taxon>
        <taxon>Viridiplantae</taxon>
        <taxon>Streptophyta</taxon>
        <taxon>Embryophyta</taxon>
        <taxon>Tracheophyta</taxon>
        <taxon>Spermatophyta</taxon>
        <taxon>Magnoliopsida</taxon>
        <taxon>eudicotyledons</taxon>
        <taxon>Gunneridae</taxon>
        <taxon>Pentapetalae</taxon>
        <taxon>rosids</taxon>
        <taxon>malvids</taxon>
        <taxon>Sapindales</taxon>
        <taxon>Sapindaceae</taxon>
        <taxon>Xanthoceroideae</taxon>
        <taxon>Xanthoceras</taxon>
    </lineage>
</organism>
<sequence>MSLAARALFHIMGLTLAMRSFSIGEALVLSDELLRLKQVLASMEKYKVNYLPVFTAVSRGVAEIEAGGQVRSQLIDDLLVWWLTADLTECKAMVAWPRGSNEARKKSCGCAGQLSTEMYVSVKTLNVRMVLHIHIGDEKATAETLDSEGWLKTGDLCYIDSESFLYIVDRLKELIKYNGYQVALAELEHLSLSNPNISDAAVLPYVTLYKKIPLGKILRRKLINNRDGLAGS</sequence>
<dbReference type="SUPFAM" id="SSF56801">
    <property type="entry name" value="Acetyl-CoA synthetase-like"/>
    <property type="match status" value="1"/>
</dbReference>
<evidence type="ECO:0000256" key="1">
    <source>
        <dbReference type="ARBA" id="ARBA00022598"/>
    </source>
</evidence>
<gene>
    <name evidence="3" type="ORF">JRO89_XS06G0257200</name>
</gene>
<proteinExistence type="predicted"/>
<protein>
    <recommendedName>
        <fullName evidence="5">AMP-dependent synthetase/ligase domain-containing protein</fullName>
    </recommendedName>
</protein>
<dbReference type="Gene3D" id="3.30.300.30">
    <property type="match status" value="1"/>
</dbReference>
<keyword evidence="4" id="KW-1185">Reference proteome</keyword>
<reference evidence="3 4" key="1">
    <citation type="submission" date="2021-02" db="EMBL/GenBank/DDBJ databases">
        <title>Plant Genome Project.</title>
        <authorList>
            <person name="Zhang R.-G."/>
        </authorList>
    </citation>
    <scope>NUCLEOTIDE SEQUENCE [LARGE SCALE GENOMIC DNA]</scope>
    <source>
        <tissue evidence="3">Leaves</tissue>
    </source>
</reference>
<dbReference type="InterPro" id="IPR042099">
    <property type="entry name" value="ANL_N_sf"/>
</dbReference>
<keyword evidence="1" id="KW-0436">Ligase</keyword>
<dbReference type="InterPro" id="IPR045851">
    <property type="entry name" value="AMP-bd_C_sf"/>
</dbReference>
<evidence type="ECO:0000256" key="2">
    <source>
        <dbReference type="SAM" id="SignalP"/>
    </source>
</evidence>
<feature type="signal peptide" evidence="2">
    <location>
        <begin position="1"/>
        <end position="17"/>
    </location>
</feature>
<name>A0ABQ8HZC6_9ROSI</name>
<keyword evidence="2" id="KW-0732">Signal</keyword>
<dbReference type="Proteomes" id="UP000827721">
    <property type="component" value="Unassembled WGS sequence"/>
</dbReference>
<evidence type="ECO:0008006" key="5">
    <source>
        <dbReference type="Google" id="ProtNLM"/>
    </source>
</evidence>
<dbReference type="Gene3D" id="3.40.50.12780">
    <property type="entry name" value="N-terminal domain of ligase-like"/>
    <property type="match status" value="1"/>
</dbReference>
<accession>A0ABQ8HZC6</accession>
<evidence type="ECO:0000313" key="3">
    <source>
        <dbReference type="EMBL" id="KAH7569728.1"/>
    </source>
</evidence>
<dbReference type="PANTHER" id="PTHR24096">
    <property type="entry name" value="LONG-CHAIN-FATTY-ACID--COA LIGASE"/>
    <property type="match status" value="1"/>
</dbReference>
<dbReference type="PANTHER" id="PTHR24096:SF251">
    <property type="entry name" value="4-COUMARATE--COA LIGASE-LIKE 9"/>
    <property type="match status" value="1"/>
</dbReference>
<evidence type="ECO:0000313" key="4">
    <source>
        <dbReference type="Proteomes" id="UP000827721"/>
    </source>
</evidence>